<dbReference type="AlphaFoldDB" id="A0A552WM06"/>
<dbReference type="Proteomes" id="UP000318693">
    <property type="component" value="Unassembled WGS sequence"/>
</dbReference>
<keyword evidence="3" id="KW-1185">Reference proteome</keyword>
<proteinExistence type="predicted"/>
<gene>
    <name evidence="2" type="ORF">FJ693_16230</name>
</gene>
<sequence length="91" mass="9209">MSSTRGVRIGFMTVLVLAVVAVCVLAVTVSARAAVTALAALLAGCALLRAMTPETVMPAVRSRTADVVVLLVGAVALAYLSPWGDALPTEA</sequence>
<reference evidence="2 3" key="1">
    <citation type="submission" date="2019-07" db="EMBL/GenBank/DDBJ databases">
        <title>Georgenia wutianyii sp. nov. and Georgenia *** sp. nov. isolated from plateau pika (Ochotona curzoniae) in the Qinghai-Tibet plateau of China.</title>
        <authorList>
            <person name="Tian Z."/>
        </authorList>
    </citation>
    <scope>NUCLEOTIDE SEQUENCE [LARGE SCALE GENOMIC DNA]</scope>
    <source>
        <strain evidence="2 3">Z446</strain>
    </source>
</reference>
<protein>
    <submittedName>
        <fullName evidence="2">DUF3017 domain-containing protein</fullName>
    </submittedName>
</protein>
<dbReference type="EMBL" id="VJXR01000065">
    <property type="protein sequence ID" value="TRW43787.1"/>
    <property type="molecule type" value="Genomic_DNA"/>
</dbReference>
<keyword evidence="1" id="KW-0472">Membrane</keyword>
<comment type="caution">
    <text evidence="2">The sequence shown here is derived from an EMBL/GenBank/DDBJ whole genome shotgun (WGS) entry which is preliminary data.</text>
</comment>
<dbReference type="InterPro" id="IPR021385">
    <property type="entry name" value="DUF3017"/>
</dbReference>
<feature type="transmembrane region" description="Helical" evidence="1">
    <location>
        <begin position="33"/>
        <end position="52"/>
    </location>
</feature>
<name>A0A552WM06_9MICO</name>
<dbReference type="RefSeq" id="WP_143419505.1">
    <property type="nucleotide sequence ID" value="NZ_VJXR01000065.1"/>
</dbReference>
<dbReference type="Pfam" id="PF11222">
    <property type="entry name" value="DUF3017"/>
    <property type="match status" value="1"/>
</dbReference>
<feature type="transmembrane region" description="Helical" evidence="1">
    <location>
        <begin position="64"/>
        <end position="81"/>
    </location>
</feature>
<feature type="transmembrane region" description="Helical" evidence="1">
    <location>
        <begin position="7"/>
        <end position="27"/>
    </location>
</feature>
<keyword evidence="1" id="KW-1133">Transmembrane helix</keyword>
<accession>A0A552WM06</accession>
<evidence type="ECO:0000256" key="1">
    <source>
        <dbReference type="SAM" id="Phobius"/>
    </source>
</evidence>
<evidence type="ECO:0000313" key="2">
    <source>
        <dbReference type="EMBL" id="TRW43787.1"/>
    </source>
</evidence>
<organism evidence="2 3">
    <name type="scientific">Georgenia yuyongxinii</name>
    <dbReference type="NCBI Taxonomy" id="2589797"/>
    <lineage>
        <taxon>Bacteria</taxon>
        <taxon>Bacillati</taxon>
        <taxon>Actinomycetota</taxon>
        <taxon>Actinomycetes</taxon>
        <taxon>Micrococcales</taxon>
        <taxon>Bogoriellaceae</taxon>
        <taxon>Georgenia</taxon>
    </lineage>
</organism>
<keyword evidence="1" id="KW-0812">Transmembrane</keyword>
<evidence type="ECO:0000313" key="3">
    <source>
        <dbReference type="Proteomes" id="UP000318693"/>
    </source>
</evidence>